<evidence type="ECO:0000256" key="5">
    <source>
        <dbReference type="ARBA" id="ARBA00023004"/>
    </source>
</evidence>
<dbReference type="InterPro" id="IPR044147">
    <property type="entry name" value="UdgB-like"/>
</dbReference>
<evidence type="ECO:0000256" key="3">
    <source>
        <dbReference type="ARBA" id="ARBA00022763"/>
    </source>
</evidence>
<dbReference type="PANTHER" id="PTHR33693">
    <property type="entry name" value="TYPE-5 URACIL-DNA GLYCOSYLASE"/>
    <property type="match status" value="1"/>
</dbReference>
<evidence type="ECO:0000256" key="4">
    <source>
        <dbReference type="ARBA" id="ARBA00022801"/>
    </source>
</evidence>
<feature type="domain" description="Uracil-DNA glycosylase-like" evidence="11">
    <location>
        <begin position="93"/>
        <end position="271"/>
    </location>
</feature>
<evidence type="ECO:0000313" key="13">
    <source>
        <dbReference type="Proteomes" id="UP000473525"/>
    </source>
</evidence>
<dbReference type="SMART" id="SM00986">
    <property type="entry name" value="UDG"/>
    <property type="match status" value="1"/>
</dbReference>
<dbReference type="GO" id="GO:0046872">
    <property type="term" value="F:metal ion binding"/>
    <property type="evidence" value="ECO:0007669"/>
    <property type="project" value="UniProtKB-KW"/>
</dbReference>
<comment type="caution">
    <text evidence="12">The sequence shown here is derived from an EMBL/GenBank/DDBJ whole genome shotgun (WGS) entry which is preliminary data.</text>
</comment>
<keyword evidence="3" id="KW-0227">DNA damage</keyword>
<evidence type="ECO:0000256" key="9">
    <source>
        <dbReference type="ARBA" id="ARBA00023887"/>
    </source>
</evidence>
<comment type="similarity">
    <text evidence="8">Belongs to the uracil-DNA glycosylase (UDG) superfamily. Type 5 (UDGb) family.</text>
</comment>
<evidence type="ECO:0000259" key="11">
    <source>
        <dbReference type="SMART" id="SM00986"/>
    </source>
</evidence>
<dbReference type="SUPFAM" id="SSF52141">
    <property type="entry name" value="Uracil-DNA glycosylase-like"/>
    <property type="match status" value="1"/>
</dbReference>
<name>A0A6L6XQN3_9ACTN</name>
<evidence type="ECO:0000256" key="10">
    <source>
        <dbReference type="SAM" id="MobiDB-lite"/>
    </source>
</evidence>
<evidence type="ECO:0000313" key="12">
    <source>
        <dbReference type="EMBL" id="MVQ49053.1"/>
    </source>
</evidence>
<evidence type="ECO:0000256" key="7">
    <source>
        <dbReference type="ARBA" id="ARBA00023204"/>
    </source>
</evidence>
<reference evidence="12 13" key="1">
    <citation type="submission" date="2019-12" db="EMBL/GenBank/DDBJ databases">
        <authorList>
            <person name="Huq M.A."/>
        </authorList>
    </citation>
    <scope>NUCLEOTIDE SEQUENCE [LARGE SCALE GENOMIC DNA]</scope>
    <source>
        <strain evidence="12 13">MAH-18</strain>
    </source>
</reference>
<dbReference type="AlphaFoldDB" id="A0A6L6XQN3"/>
<protein>
    <recommendedName>
        <fullName evidence="9">Type-5 uracil-DNA glycosylase</fullName>
    </recommendedName>
</protein>
<organism evidence="12 13">
    <name type="scientific">Nocardioides agri</name>
    <dbReference type="NCBI Taxonomy" id="2682843"/>
    <lineage>
        <taxon>Bacteria</taxon>
        <taxon>Bacillati</taxon>
        <taxon>Actinomycetota</taxon>
        <taxon>Actinomycetes</taxon>
        <taxon>Propionibacteriales</taxon>
        <taxon>Nocardioidaceae</taxon>
        <taxon>Nocardioides</taxon>
    </lineage>
</organism>
<sequence length="281" mass="30079">MSQRLPHPATGELFDSPVPPGAGWPGDPATAETSVARTAAQVRRLAPSVPLTELDARVSVCRACPRLVGWREDVAVQKRAAYADQPYWGRPSPGWGASEPRILLVGLAPAAHGANRTGRVFTGDRSGDWLFASLHRVGLARTATSVHAADGQELVDTRMVATVRCAPPQNKPTTAERDTCAPWIEAELALLQEHVQVVIALGGFGWDAALRTYAGLGWSARPKPRFGHGAEARLVRADGGDRAVTLLGCYHPSQQNTFTGRLTEAMLDDLLCRARTLASLG</sequence>
<accession>A0A6L6XQN3</accession>
<dbReference type="PANTHER" id="PTHR33693:SF3">
    <property type="entry name" value="TYPE-5 URACIL-DNA GLYCOSYLASE"/>
    <property type="match status" value="1"/>
</dbReference>
<dbReference type="EMBL" id="WSEK01000004">
    <property type="protein sequence ID" value="MVQ49053.1"/>
    <property type="molecule type" value="Genomic_DNA"/>
</dbReference>
<dbReference type="Pfam" id="PF03167">
    <property type="entry name" value="UDG"/>
    <property type="match status" value="1"/>
</dbReference>
<evidence type="ECO:0000256" key="1">
    <source>
        <dbReference type="ARBA" id="ARBA00022485"/>
    </source>
</evidence>
<gene>
    <name evidence="12" type="ORF">GON03_07650</name>
</gene>
<dbReference type="Gene3D" id="3.40.470.10">
    <property type="entry name" value="Uracil-DNA glycosylase-like domain"/>
    <property type="match status" value="1"/>
</dbReference>
<dbReference type="GO" id="GO:0004844">
    <property type="term" value="F:uracil DNA N-glycosylase activity"/>
    <property type="evidence" value="ECO:0007669"/>
    <property type="project" value="InterPro"/>
</dbReference>
<keyword evidence="4" id="KW-0378">Hydrolase</keyword>
<keyword evidence="13" id="KW-1185">Reference proteome</keyword>
<dbReference type="GO" id="GO:0051539">
    <property type="term" value="F:4 iron, 4 sulfur cluster binding"/>
    <property type="evidence" value="ECO:0007669"/>
    <property type="project" value="UniProtKB-KW"/>
</dbReference>
<keyword evidence="5" id="KW-0408">Iron</keyword>
<evidence type="ECO:0000256" key="8">
    <source>
        <dbReference type="ARBA" id="ARBA00023779"/>
    </source>
</evidence>
<dbReference type="GO" id="GO:0006284">
    <property type="term" value="P:base-excision repair"/>
    <property type="evidence" value="ECO:0007669"/>
    <property type="project" value="InterPro"/>
</dbReference>
<dbReference type="SMART" id="SM00987">
    <property type="entry name" value="UreE_C"/>
    <property type="match status" value="1"/>
</dbReference>
<keyword evidence="7" id="KW-0234">DNA repair</keyword>
<dbReference type="InterPro" id="IPR005122">
    <property type="entry name" value="Uracil-DNA_glycosylase-like"/>
</dbReference>
<evidence type="ECO:0000256" key="2">
    <source>
        <dbReference type="ARBA" id="ARBA00022723"/>
    </source>
</evidence>
<dbReference type="CDD" id="cd10031">
    <property type="entry name" value="UDG-F5_TTUDGB_like"/>
    <property type="match status" value="1"/>
</dbReference>
<proteinExistence type="inferred from homology"/>
<keyword evidence="1" id="KW-0004">4Fe-4S</keyword>
<dbReference type="GO" id="GO:0033958">
    <property type="term" value="F:DNA-deoxyinosine glycosylase activity"/>
    <property type="evidence" value="ECO:0007669"/>
    <property type="project" value="InterPro"/>
</dbReference>
<keyword evidence="2" id="KW-0479">Metal-binding</keyword>
<dbReference type="RefSeq" id="WP_181645047.1">
    <property type="nucleotide sequence ID" value="NZ_WSEK01000004.1"/>
</dbReference>
<feature type="region of interest" description="Disordered" evidence="10">
    <location>
        <begin position="1"/>
        <end position="33"/>
    </location>
</feature>
<dbReference type="InterPro" id="IPR051536">
    <property type="entry name" value="UDG_Type-4/5"/>
</dbReference>
<dbReference type="InterPro" id="IPR036895">
    <property type="entry name" value="Uracil-DNA_glycosylase-like_sf"/>
</dbReference>
<dbReference type="Proteomes" id="UP000473525">
    <property type="component" value="Unassembled WGS sequence"/>
</dbReference>
<evidence type="ECO:0000256" key="6">
    <source>
        <dbReference type="ARBA" id="ARBA00023014"/>
    </source>
</evidence>
<keyword evidence="6" id="KW-0411">Iron-sulfur</keyword>